<evidence type="ECO:0000313" key="3">
    <source>
        <dbReference type="EMBL" id="DAE08473.1"/>
    </source>
</evidence>
<dbReference type="EMBL" id="BK015471">
    <property type="protein sequence ID" value="DAE08473.1"/>
    <property type="molecule type" value="Genomic_DNA"/>
</dbReference>
<accession>A0A8S5PPV9</accession>
<dbReference type="Gene3D" id="3.90.1720.10">
    <property type="entry name" value="endopeptidase domain like (from Nostoc punctiforme)"/>
    <property type="match status" value="1"/>
</dbReference>
<protein>
    <submittedName>
        <fullName evidence="3">CHAP domain protein</fullName>
    </submittedName>
</protein>
<evidence type="ECO:0000259" key="2">
    <source>
        <dbReference type="Pfam" id="PF05257"/>
    </source>
</evidence>
<feature type="domain" description="Peptidase C51" evidence="2">
    <location>
        <begin position="34"/>
        <end position="119"/>
    </location>
</feature>
<dbReference type="SUPFAM" id="SSF54001">
    <property type="entry name" value="Cysteine proteinases"/>
    <property type="match status" value="1"/>
</dbReference>
<dbReference type="InterPro" id="IPR038765">
    <property type="entry name" value="Papain-like_cys_pep_sf"/>
</dbReference>
<organism evidence="3">
    <name type="scientific">Siphoviridae sp. ctD2Q91</name>
    <dbReference type="NCBI Taxonomy" id="2825383"/>
    <lineage>
        <taxon>Viruses</taxon>
        <taxon>Duplodnaviria</taxon>
        <taxon>Heunggongvirae</taxon>
        <taxon>Uroviricota</taxon>
        <taxon>Caudoviricetes</taxon>
    </lineage>
</organism>
<name>A0A8S5PPV9_9CAUD</name>
<reference evidence="3" key="1">
    <citation type="journal article" date="2021" name="Proc. Natl. Acad. Sci. U.S.A.">
        <title>A Catalog of Tens of Thousands of Viruses from Human Metagenomes Reveals Hidden Associations with Chronic Diseases.</title>
        <authorList>
            <person name="Tisza M.J."/>
            <person name="Buck C.B."/>
        </authorList>
    </citation>
    <scope>NUCLEOTIDE SEQUENCE</scope>
    <source>
        <strain evidence="3">CtD2Q91</strain>
    </source>
</reference>
<dbReference type="GO" id="GO:0001897">
    <property type="term" value="P:symbiont-mediated cytolysis of host cell"/>
    <property type="evidence" value="ECO:0007669"/>
    <property type="project" value="UniProtKB-ARBA"/>
</dbReference>
<keyword evidence="1" id="KW-0929">Antimicrobial</keyword>
<dbReference type="Pfam" id="PF05257">
    <property type="entry name" value="CHAP"/>
    <property type="match status" value="1"/>
</dbReference>
<sequence>MARATDILAIARKEIGTVEQPGNRQKYGKAYGMDGVYWCMQFVWWCFQQADKQLFYGGGKTASCGELMDYAKAHGQWVTSGYQPGDVLIYDFPNTKVKTDHTGICESVSGQYVTAIEGNTSNGNTGSQSNGDGVYRRKRKLSLVLGAYRPKYEASYREVLKKRAGLEDKTMDYLAAYKYGSDLIRKLATMK</sequence>
<evidence type="ECO:0000256" key="1">
    <source>
        <dbReference type="ARBA" id="ARBA00022529"/>
    </source>
</evidence>
<proteinExistence type="predicted"/>
<dbReference type="InterPro" id="IPR007921">
    <property type="entry name" value="CHAP_dom"/>
</dbReference>